<organism evidence="10 11">
    <name type="scientific">Streptomyces lienomycini</name>
    <dbReference type="NCBI Taxonomy" id="284035"/>
    <lineage>
        <taxon>Bacteria</taxon>
        <taxon>Bacillati</taxon>
        <taxon>Actinomycetota</taxon>
        <taxon>Actinomycetes</taxon>
        <taxon>Kitasatosporales</taxon>
        <taxon>Streptomycetaceae</taxon>
        <taxon>Streptomyces</taxon>
    </lineage>
</organism>
<proteinExistence type="inferred from homology"/>
<dbReference type="SUPFAM" id="SSF52540">
    <property type="entry name" value="P-loop containing nucleoside triphosphate hydrolases"/>
    <property type="match status" value="1"/>
</dbReference>
<dbReference type="Pfam" id="PF08352">
    <property type="entry name" value="oligo_HPY"/>
    <property type="match status" value="1"/>
</dbReference>
<dbReference type="GO" id="GO:0005524">
    <property type="term" value="F:ATP binding"/>
    <property type="evidence" value="ECO:0007669"/>
    <property type="project" value="UniProtKB-KW"/>
</dbReference>
<dbReference type="InterPro" id="IPR050388">
    <property type="entry name" value="ABC_Ni/Peptide_Import"/>
</dbReference>
<dbReference type="InterPro" id="IPR003439">
    <property type="entry name" value="ABC_transporter-like_ATP-bd"/>
</dbReference>
<dbReference type="NCBIfam" id="TIGR01727">
    <property type="entry name" value="oligo_HPY"/>
    <property type="match status" value="1"/>
</dbReference>
<protein>
    <submittedName>
        <fullName evidence="10">ABC transporter ATP-binding protein</fullName>
    </submittedName>
</protein>
<keyword evidence="4" id="KW-1003">Cell membrane</keyword>
<evidence type="ECO:0000256" key="2">
    <source>
        <dbReference type="ARBA" id="ARBA00005417"/>
    </source>
</evidence>
<reference evidence="11" key="1">
    <citation type="journal article" date="2019" name="Int. J. Syst. Evol. Microbiol.">
        <title>The Global Catalogue of Microorganisms (GCM) 10K type strain sequencing project: providing services to taxonomists for standard genome sequencing and annotation.</title>
        <authorList>
            <consortium name="The Broad Institute Genomics Platform"/>
            <consortium name="The Broad Institute Genome Sequencing Center for Infectious Disease"/>
            <person name="Wu L."/>
            <person name="Ma J."/>
        </authorList>
    </citation>
    <scope>NUCLEOTIDE SEQUENCE [LARGE SCALE GENOMIC DNA]</scope>
    <source>
        <strain evidence="11">CGMCC 4.1542</strain>
    </source>
</reference>
<evidence type="ECO:0000256" key="4">
    <source>
        <dbReference type="ARBA" id="ARBA00022475"/>
    </source>
</evidence>
<evidence type="ECO:0000256" key="1">
    <source>
        <dbReference type="ARBA" id="ARBA00004202"/>
    </source>
</evidence>
<evidence type="ECO:0000259" key="9">
    <source>
        <dbReference type="PROSITE" id="PS50893"/>
    </source>
</evidence>
<dbReference type="CDD" id="cd03257">
    <property type="entry name" value="ABC_NikE_OppD_transporters"/>
    <property type="match status" value="1"/>
</dbReference>
<dbReference type="InterPro" id="IPR003593">
    <property type="entry name" value="AAA+_ATPase"/>
</dbReference>
<dbReference type="EMBL" id="JBHSJO010000001">
    <property type="protein sequence ID" value="MFC5019558.1"/>
    <property type="molecule type" value="Genomic_DNA"/>
</dbReference>
<dbReference type="PROSITE" id="PS00211">
    <property type="entry name" value="ABC_TRANSPORTER_1"/>
    <property type="match status" value="1"/>
</dbReference>
<dbReference type="PANTHER" id="PTHR43297:SF2">
    <property type="entry name" value="DIPEPTIDE TRANSPORT ATP-BINDING PROTEIN DPPD"/>
    <property type="match status" value="1"/>
</dbReference>
<feature type="domain" description="ABC transporter" evidence="9">
    <location>
        <begin position="24"/>
        <end position="275"/>
    </location>
</feature>
<feature type="region of interest" description="Disordered" evidence="8">
    <location>
        <begin position="1"/>
        <end position="22"/>
    </location>
</feature>
<name>A0ABV9X6U2_9ACTN</name>
<evidence type="ECO:0000256" key="8">
    <source>
        <dbReference type="SAM" id="MobiDB-lite"/>
    </source>
</evidence>
<keyword evidence="7" id="KW-0472">Membrane</keyword>
<dbReference type="Gene3D" id="3.40.50.300">
    <property type="entry name" value="P-loop containing nucleotide triphosphate hydrolases"/>
    <property type="match status" value="1"/>
</dbReference>
<accession>A0ABV9X6U2</accession>
<dbReference type="InterPro" id="IPR017871">
    <property type="entry name" value="ABC_transporter-like_CS"/>
</dbReference>
<dbReference type="RefSeq" id="WP_271414411.1">
    <property type="nucleotide sequence ID" value="NZ_BAAATN010000012.1"/>
</dbReference>
<evidence type="ECO:0000313" key="11">
    <source>
        <dbReference type="Proteomes" id="UP001595855"/>
    </source>
</evidence>
<comment type="similarity">
    <text evidence="2">Belongs to the ABC transporter superfamily.</text>
</comment>
<dbReference type="SMART" id="SM00382">
    <property type="entry name" value="AAA"/>
    <property type="match status" value="1"/>
</dbReference>
<dbReference type="Pfam" id="PF00005">
    <property type="entry name" value="ABC_tran"/>
    <property type="match status" value="1"/>
</dbReference>
<dbReference type="Proteomes" id="UP001595855">
    <property type="component" value="Unassembled WGS sequence"/>
</dbReference>
<keyword evidence="11" id="KW-1185">Reference proteome</keyword>
<evidence type="ECO:0000256" key="3">
    <source>
        <dbReference type="ARBA" id="ARBA00022448"/>
    </source>
</evidence>
<gene>
    <name evidence="10" type="ORF">ACFPRC_32445</name>
</gene>
<dbReference type="InterPro" id="IPR013563">
    <property type="entry name" value="Oligopep_ABC_C"/>
</dbReference>
<evidence type="ECO:0000256" key="5">
    <source>
        <dbReference type="ARBA" id="ARBA00022741"/>
    </source>
</evidence>
<evidence type="ECO:0000256" key="7">
    <source>
        <dbReference type="ARBA" id="ARBA00023136"/>
    </source>
</evidence>
<dbReference type="PANTHER" id="PTHR43297">
    <property type="entry name" value="OLIGOPEPTIDE TRANSPORT ATP-BINDING PROTEIN APPD"/>
    <property type="match status" value="1"/>
</dbReference>
<sequence length="353" mass="37294">MTPKREAATTAPPSTDGTAVPPLLDATDVRTAFHTPRGQVRAVDGVSLTLAEGETLGIVGESGSGKSVLGRTLMGLITDGPGTTVSGTVRIGGQDVHALTPAGRRALWGTEVAMVFQDPMTSLNPVKKVGVHLSESLRLHLGLSRADARNRAVDLLRQVGIPEPARRAGQYPHELSGGMRQRVVIAMALACGPRLLIADEPTTALDVTVQKQILDLLHSLAEELRMATVLISHDLATVAGRTDRVAVMYAGRLVEYADTAAVFDRPRHPYSSALIASIPRLDLPPHTLLPAIEGRPPNLLHPPPGCRFAPRCEAATDRCTAESPRLTAYAGERDAGGLVACHHPLGAAEEATV</sequence>
<evidence type="ECO:0000256" key="6">
    <source>
        <dbReference type="ARBA" id="ARBA00022840"/>
    </source>
</evidence>
<keyword evidence="3" id="KW-0813">Transport</keyword>
<comment type="subcellular location">
    <subcellularLocation>
        <location evidence="1">Cell membrane</location>
        <topology evidence="1">Peripheral membrane protein</topology>
    </subcellularLocation>
</comment>
<comment type="caution">
    <text evidence="10">The sequence shown here is derived from an EMBL/GenBank/DDBJ whole genome shotgun (WGS) entry which is preliminary data.</text>
</comment>
<dbReference type="InterPro" id="IPR027417">
    <property type="entry name" value="P-loop_NTPase"/>
</dbReference>
<keyword evidence="6 10" id="KW-0067">ATP-binding</keyword>
<keyword evidence="5" id="KW-0547">Nucleotide-binding</keyword>
<dbReference type="PROSITE" id="PS50893">
    <property type="entry name" value="ABC_TRANSPORTER_2"/>
    <property type="match status" value="1"/>
</dbReference>
<evidence type="ECO:0000313" key="10">
    <source>
        <dbReference type="EMBL" id="MFC5019558.1"/>
    </source>
</evidence>